<dbReference type="EMBL" id="CAJVPV010019486">
    <property type="protein sequence ID" value="CAG8711335.1"/>
    <property type="molecule type" value="Genomic_DNA"/>
</dbReference>
<keyword evidence="1" id="KW-0812">Transmembrane</keyword>
<name>A0A9N9N898_9GLOM</name>
<evidence type="ECO:0000256" key="1">
    <source>
        <dbReference type="SAM" id="Phobius"/>
    </source>
</evidence>
<protein>
    <submittedName>
        <fullName evidence="2">10415_t:CDS:1</fullName>
    </submittedName>
</protein>
<keyword evidence="3" id="KW-1185">Reference proteome</keyword>
<organism evidence="2 3">
    <name type="scientific">Acaulospora morrowiae</name>
    <dbReference type="NCBI Taxonomy" id="94023"/>
    <lineage>
        <taxon>Eukaryota</taxon>
        <taxon>Fungi</taxon>
        <taxon>Fungi incertae sedis</taxon>
        <taxon>Mucoromycota</taxon>
        <taxon>Glomeromycotina</taxon>
        <taxon>Glomeromycetes</taxon>
        <taxon>Diversisporales</taxon>
        <taxon>Acaulosporaceae</taxon>
        <taxon>Acaulospora</taxon>
    </lineage>
</organism>
<proteinExistence type="predicted"/>
<reference evidence="2" key="1">
    <citation type="submission" date="2021-06" db="EMBL/GenBank/DDBJ databases">
        <authorList>
            <person name="Kallberg Y."/>
            <person name="Tangrot J."/>
            <person name="Rosling A."/>
        </authorList>
    </citation>
    <scope>NUCLEOTIDE SEQUENCE</scope>
    <source>
        <strain evidence="2">CL551</strain>
    </source>
</reference>
<dbReference type="Proteomes" id="UP000789342">
    <property type="component" value="Unassembled WGS sequence"/>
</dbReference>
<comment type="caution">
    <text evidence="2">The sequence shown here is derived from an EMBL/GenBank/DDBJ whole genome shotgun (WGS) entry which is preliminary data.</text>
</comment>
<feature type="non-terminal residue" evidence="2">
    <location>
        <position position="232"/>
    </location>
</feature>
<dbReference type="AlphaFoldDB" id="A0A9N9N898"/>
<keyword evidence="1" id="KW-0472">Membrane</keyword>
<sequence>QLNSYIPQRNIQPSPSLQIRKKEGIYSLQLIDFHNLEFNTINENVPFIAASYGDIVPSTEVNREKMVTRDHAIRPSQQIDIYFDTALKCTTFRDVKRWSIFIWKIDGKTRQVRANLAPIFKFVLASKLTNHVHSIIMNASYSWETLMQCSFSHIIFDIALMHQLTIGVLIIYIAACRIKDPQGIGTFKDEVEAPQWFHRFECYHFGVGYPLIWMATSECESIYRRYPNISRI</sequence>
<evidence type="ECO:0000313" key="3">
    <source>
        <dbReference type="Proteomes" id="UP000789342"/>
    </source>
</evidence>
<keyword evidence="1" id="KW-1133">Transmembrane helix</keyword>
<feature type="transmembrane region" description="Helical" evidence="1">
    <location>
        <begin position="154"/>
        <end position="175"/>
    </location>
</feature>
<evidence type="ECO:0000313" key="2">
    <source>
        <dbReference type="EMBL" id="CAG8711335.1"/>
    </source>
</evidence>
<accession>A0A9N9N898</accession>
<gene>
    <name evidence="2" type="ORF">AMORRO_LOCUS12708</name>
</gene>